<dbReference type="InterPro" id="IPR006175">
    <property type="entry name" value="YjgF/YER057c/UK114"/>
</dbReference>
<dbReference type="GO" id="GO:0016787">
    <property type="term" value="F:hydrolase activity"/>
    <property type="evidence" value="ECO:0007669"/>
    <property type="project" value="UniProtKB-KW"/>
</dbReference>
<accession>A0ABW3K4V3</accession>
<protein>
    <submittedName>
        <fullName evidence="1">RidA family protein</fullName>
        <ecNumber evidence="1">3.5.-.-</ecNumber>
    </submittedName>
</protein>
<evidence type="ECO:0000313" key="1">
    <source>
        <dbReference type="EMBL" id="MFD1000485.1"/>
    </source>
</evidence>
<gene>
    <name evidence="1" type="ORF">ACFQ21_14265</name>
</gene>
<sequence length="128" mass="14600">MSIIKHNPSTIFPQYKNYSHAIETTSGSRHLFISGLNGYELDGHSMPESFWEQGVLIWKHLGEILKSAGMTYSNLVSVRTYLSSPQYDRENIELRKKFLGDHQPALTVICCQLLETKWKLEVEAVAAE</sequence>
<dbReference type="Proteomes" id="UP001597112">
    <property type="component" value="Unassembled WGS sequence"/>
</dbReference>
<proteinExistence type="predicted"/>
<keyword evidence="1" id="KW-0378">Hydrolase</keyword>
<evidence type="ECO:0000313" key="2">
    <source>
        <dbReference type="Proteomes" id="UP001597112"/>
    </source>
</evidence>
<keyword evidence="2" id="KW-1185">Reference proteome</keyword>
<dbReference type="PANTHER" id="PTHR11803">
    <property type="entry name" value="2-IMINOBUTANOATE/2-IMINOPROPANOATE DEAMINASE RIDA"/>
    <property type="match status" value="1"/>
</dbReference>
<comment type="caution">
    <text evidence="1">The sequence shown here is derived from an EMBL/GenBank/DDBJ whole genome shotgun (WGS) entry which is preliminary data.</text>
</comment>
<organism evidence="1 2">
    <name type="scientific">Ohtaekwangia kribbensis</name>
    <dbReference type="NCBI Taxonomy" id="688913"/>
    <lineage>
        <taxon>Bacteria</taxon>
        <taxon>Pseudomonadati</taxon>
        <taxon>Bacteroidota</taxon>
        <taxon>Cytophagia</taxon>
        <taxon>Cytophagales</taxon>
        <taxon>Fulvivirgaceae</taxon>
        <taxon>Ohtaekwangia</taxon>
    </lineage>
</organism>
<dbReference type="Gene3D" id="3.30.1330.40">
    <property type="entry name" value="RutC-like"/>
    <property type="match status" value="1"/>
</dbReference>
<dbReference type="EMBL" id="JBHTKA010000004">
    <property type="protein sequence ID" value="MFD1000485.1"/>
    <property type="molecule type" value="Genomic_DNA"/>
</dbReference>
<dbReference type="EC" id="3.5.-.-" evidence="1"/>
<dbReference type="CDD" id="cd00448">
    <property type="entry name" value="YjgF_YER057c_UK114_family"/>
    <property type="match status" value="1"/>
</dbReference>
<name>A0ABW3K4V3_9BACT</name>
<dbReference type="Pfam" id="PF01042">
    <property type="entry name" value="Ribonuc_L-PSP"/>
    <property type="match status" value="1"/>
</dbReference>
<dbReference type="InterPro" id="IPR035959">
    <property type="entry name" value="RutC-like_sf"/>
</dbReference>
<dbReference type="RefSeq" id="WP_377579907.1">
    <property type="nucleotide sequence ID" value="NZ_JBHTKA010000004.1"/>
</dbReference>
<reference evidence="2" key="1">
    <citation type="journal article" date="2019" name="Int. J. Syst. Evol. Microbiol.">
        <title>The Global Catalogue of Microorganisms (GCM) 10K type strain sequencing project: providing services to taxonomists for standard genome sequencing and annotation.</title>
        <authorList>
            <consortium name="The Broad Institute Genomics Platform"/>
            <consortium name="The Broad Institute Genome Sequencing Center for Infectious Disease"/>
            <person name="Wu L."/>
            <person name="Ma J."/>
        </authorList>
    </citation>
    <scope>NUCLEOTIDE SEQUENCE [LARGE SCALE GENOMIC DNA]</scope>
    <source>
        <strain evidence="2">CCUG 58938</strain>
    </source>
</reference>
<dbReference type="PANTHER" id="PTHR11803:SF44">
    <property type="entry name" value="RUTC FAMILY PROTEIN YJGH"/>
    <property type="match status" value="1"/>
</dbReference>
<dbReference type="SUPFAM" id="SSF55298">
    <property type="entry name" value="YjgF-like"/>
    <property type="match status" value="1"/>
</dbReference>